<dbReference type="RefSeq" id="WP_089810421.1">
    <property type="nucleotide sequence ID" value="NZ_FOYT01000004.1"/>
</dbReference>
<dbReference type="InterPro" id="IPR025857">
    <property type="entry name" value="MacB_PCD"/>
</dbReference>
<dbReference type="Proteomes" id="UP000198531">
    <property type="component" value="Unassembled WGS sequence"/>
</dbReference>
<keyword evidence="5 7" id="KW-0472">Membrane</keyword>
<name>A0A1I6ITF7_9EURY</name>
<comment type="similarity">
    <text evidence="6">Belongs to the ABC-4 integral membrane protein family.</text>
</comment>
<evidence type="ECO:0000256" key="3">
    <source>
        <dbReference type="ARBA" id="ARBA00022692"/>
    </source>
</evidence>
<keyword evidence="3 7" id="KW-0812">Transmembrane</keyword>
<feature type="transmembrane region" description="Helical" evidence="7">
    <location>
        <begin position="346"/>
        <end position="366"/>
    </location>
</feature>
<dbReference type="GO" id="GO:0005886">
    <property type="term" value="C:plasma membrane"/>
    <property type="evidence" value="ECO:0007669"/>
    <property type="project" value="UniProtKB-SubCell"/>
</dbReference>
<dbReference type="PANTHER" id="PTHR30572">
    <property type="entry name" value="MEMBRANE COMPONENT OF TRANSPORTER-RELATED"/>
    <property type="match status" value="1"/>
</dbReference>
<dbReference type="PANTHER" id="PTHR30572:SF4">
    <property type="entry name" value="ABC TRANSPORTER PERMEASE YTRF"/>
    <property type="match status" value="1"/>
</dbReference>
<feature type="domain" description="ABC3 transporter permease C-terminal" evidence="8">
    <location>
        <begin position="260"/>
        <end position="376"/>
    </location>
</feature>
<evidence type="ECO:0000256" key="2">
    <source>
        <dbReference type="ARBA" id="ARBA00022475"/>
    </source>
</evidence>
<dbReference type="EMBL" id="FOYT01000004">
    <property type="protein sequence ID" value="SFR70036.1"/>
    <property type="molecule type" value="Genomic_DNA"/>
</dbReference>
<evidence type="ECO:0000256" key="6">
    <source>
        <dbReference type="ARBA" id="ARBA00038076"/>
    </source>
</evidence>
<gene>
    <name evidence="10" type="ORF">SAMN04487947_3718</name>
</gene>
<dbReference type="Pfam" id="PF02687">
    <property type="entry name" value="FtsX"/>
    <property type="match status" value="1"/>
</dbReference>
<organism evidence="10 11">
    <name type="scientific">Halogeometricum rufum</name>
    <dbReference type="NCBI Taxonomy" id="553469"/>
    <lineage>
        <taxon>Archaea</taxon>
        <taxon>Methanobacteriati</taxon>
        <taxon>Methanobacteriota</taxon>
        <taxon>Stenosarchaea group</taxon>
        <taxon>Halobacteria</taxon>
        <taxon>Halobacteriales</taxon>
        <taxon>Haloferacaceae</taxon>
        <taxon>Halogeometricum</taxon>
    </lineage>
</organism>
<keyword evidence="2" id="KW-1003">Cell membrane</keyword>
<evidence type="ECO:0000256" key="4">
    <source>
        <dbReference type="ARBA" id="ARBA00022989"/>
    </source>
</evidence>
<dbReference type="STRING" id="553469.SAMN04487947_3718"/>
<evidence type="ECO:0000259" key="9">
    <source>
        <dbReference type="Pfam" id="PF12704"/>
    </source>
</evidence>
<feature type="transmembrane region" description="Helical" evidence="7">
    <location>
        <begin position="255"/>
        <end position="279"/>
    </location>
</feature>
<reference evidence="11" key="1">
    <citation type="submission" date="2016-10" db="EMBL/GenBank/DDBJ databases">
        <authorList>
            <person name="Varghese N."/>
            <person name="Submissions S."/>
        </authorList>
    </citation>
    <scope>NUCLEOTIDE SEQUENCE [LARGE SCALE GENOMIC DNA]</scope>
    <source>
        <strain evidence="11">CGMCC 1.7736</strain>
    </source>
</reference>
<accession>A0A1I6ITF7</accession>
<evidence type="ECO:0000256" key="1">
    <source>
        <dbReference type="ARBA" id="ARBA00004651"/>
    </source>
</evidence>
<dbReference type="OrthoDB" id="11469at2157"/>
<protein>
    <submittedName>
        <fullName evidence="10">Putative ABC transport system permease protein</fullName>
    </submittedName>
</protein>
<keyword evidence="4 7" id="KW-1133">Transmembrane helix</keyword>
<evidence type="ECO:0000313" key="10">
    <source>
        <dbReference type="EMBL" id="SFR70036.1"/>
    </source>
</evidence>
<comment type="subcellular location">
    <subcellularLocation>
        <location evidence="1">Cell membrane</location>
        <topology evidence="1">Multi-pass membrane protein</topology>
    </subcellularLocation>
</comment>
<sequence length="382" mass="41070">MRGSRAKTRLLELFPVTMLSWRNLTRTRTRTALATLGIVVGVVAIASLGVTGVAFERSQVDSFDRIGSTVLVEPGEDMATNALDSDDLRRVQSATEHDVYAMKSTEARVSYLQTTTRAELKSVNDVREQVTVASGRIPLDWRDGVLVGADVADELDVAAGDAVSVGGERYRILAVLAENEGNRVFGTDGAVVVPEAQHPSDGYQGLFVETEGFDAAFEERDRLDEALNYQTERYEVTDFEDQVARALQTLSQINVFIVGIGAVSLFVASVSIMNVMLMSTIERRGEIGVFRAVGYQRLDVLRMMLAESLLIGLVGSVVGVALSVGVGLVVNDALLGDPTAFTGQSLAYFGFGFLFGVAASVVSGLYPAWRAASDPPVESLRG</sequence>
<dbReference type="GO" id="GO:0022857">
    <property type="term" value="F:transmembrane transporter activity"/>
    <property type="evidence" value="ECO:0007669"/>
    <property type="project" value="TreeGrafter"/>
</dbReference>
<dbReference type="InterPro" id="IPR003838">
    <property type="entry name" value="ABC3_permease_C"/>
</dbReference>
<evidence type="ECO:0000313" key="11">
    <source>
        <dbReference type="Proteomes" id="UP000198531"/>
    </source>
</evidence>
<dbReference type="AlphaFoldDB" id="A0A1I6ITF7"/>
<proteinExistence type="inferred from homology"/>
<feature type="transmembrane region" description="Helical" evidence="7">
    <location>
        <begin position="300"/>
        <end position="326"/>
    </location>
</feature>
<dbReference type="Pfam" id="PF12704">
    <property type="entry name" value="MacB_PCD"/>
    <property type="match status" value="1"/>
</dbReference>
<feature type="transmembrane region" description="Helical" evidence="7">
    <location>
        <begin position="32"/>
        <end position="55"/>
    </location>
</feature>
<feature type="domain" description="MacB-like periplasmic core" evidence="9">
    <location>
        <begin position="31"/>
        <end position="198"/>
    </location>
</feature>
<evidence type="ECO:0000259" key="8">
    <source>
        <dbReference type="Pfam" id="PF02687"/>
    </source>
</evidence>
<evidence type="ECO:0000256" key="7">
    <source>
        <dbReference type="SAM" id="Phobius"/>
    </source>
</evidence>
<keyword evidence="11" id="KW-1185">Reference proteome</keyword>
<dbReference type="InterPro" id="IPR050250">
    <property type="entry name" value="Macrolide_Exporter_MacB"/>
</dbReference>
<evidence type="ECO:0000256" key="5">
    <source>
        <dbReference type="ARBA" id="ARBA00023136"/>
    </source>
</evidence>